<sequence length="226" mass="24577">MAASSRFKDTLPSYYSQSARRKSLDAPSTTPPPSLVNSAADQTAPFLVIGTNSPPPPTHSIVIKSNPVTNQPALPKRPRRPTRPSLSDQLATIGLQADSLVKSLTKSNSNPPSSTSFTLPTLSLVVGRVDCKFPSPATFSKSECQFQFLLGTRDIAMHMYYHDMADVVFDKRALTLRFKIGHPLAEFGADYDFRNRNHAIVIGLASVSDWTKAKAIVLANSSTSSR</sequence>
<name>W4FBQ6_APHAT</name>
<organism evidence="2">
    <name type="scientific">Aphanomyces astaci</name>
    <name type="common">Crayfish plague agent</name>
    <dbReference type="NCBI Taxonomy" id="112090"/>
    <lineage>
        <taxon>Eukaryota</taxon>
        <taxon>Sar</taxon>
        <taxon>Stramenopiles</taxon>
        <taxon>Oomycota</taxon>
        <taxon>Saprolegniomycetes</taxon>
        <taxon>Saprolegniales</taxon>
        <taxon>Verrucalvaceae</taxon>
        <taxon>Aphanomyces</taxon>
    </lineage>
</organism>
<protein>
    <submittedName>
        <fullName evidence="2">Uncharacterized protein</fullName>
    </submittedName>
</protein>
<gene>
    <name evidence="2" type="ORF">H257_18285</name>
</gene>
<reference evidence="2" key="1">
    <citation type="submission" date="2013-12" db="EMBL/GenBank/DDBJ databases">
        <title>The Genome Sequence of Aphanomyces astaci APO3.</title>
        <authorList>
            <consortium name="The Broad Institute Genomics Platform"/>
            <person name="Russ C."/>
            <person name="Tyler B."/>
            <person name="van West P."/>
            <person name="Dieguez-Uribeondo J."/>
            <person name="Young S.K."/>
            <person name="Zeng Q."/>
            <person name="Gargeya S."/>
            <person name="Fitzgerald M."/>
            <person name="Abouelleil A."/>
            <person name="Alvarado L."/>
            <person name="Chapman S.B."/>
            <person name="Gainer-Dewar J."/>
            <person name="Goldberg J."/>
            <person name="Griggs A."/>
            <person name="Gujja S."/>
            <person name="Hansen M."/>
            <person name="Howarth C."/>
            <person name="Imamovic A."/>
            <person name="Ireland A."/>
            <person name="Larimer J."/>
            <person name="McCowan C."/>
            <person name="Murphy C."/>
            <person name="Pearson M."/>
            <person name="Poon T.W."/>
            <person name="Priest M."/>
            <person name="Roberts A."/>
            <person name="Saif S."/>
            <person name="Shea T."/>
            <person name="Sykes S."/>
            <person name="Wortman J."/>
            <person name="Nusbaum C."/>
            <person name="Birren B."/>
        </authorList>
    </citation>
    <scope>NUCLEOTIDE SEQUENCE [LARGE SCALE GENOMIC DNA]</scope>
    <source>
        <strain evidence="2">APO3</strain>
    </source>
</reference>
<feature type="region of interest" description="Disordered" evidence="1">
    <location>
        <begin position="1"/>
        <end position="41"/>
    </location>
</feature>
<accession>W4FBQ6</accession>
<dbReference type="OrthoDB" id="65815at2759"/>
<evidence type="ECO:0000256" key="1">
    <source>
        <dbReference type="SAM" id="MobiDB-lite"/>
    </source>
</evidence>
<evidence type="ECO:0000313" key="2">
    <source>
        <dbReference type="EMBL" id="ETV64920.1"/>
    </source>
</evidence>
<feature type="region of interest" description="Disordered" evidence="1">
    <location>
        <begin position="55"/>
        <end position="87"/>
    </location>
</feature>
<proteinExistence type="predicted"/>
<dbReference type="EMBL" id="KI913264">
    <property type="protein sequence ID" value="ETV64920.1"/>
    <property type="molecule type" value="Genomic_DNA"/>
</dbReference>
<dbReference type="VEuPathDB" id="FungiDB:H257_18285"/>
<dbReference type="AlphaFoldDB" id="W4FBQ6"/>
<dbReference type="GeneID" id="20820281"/>
<dbReference type="RefSeq" id="XP_009845617.1">
    <property type="nucleotide sequence ID" value="XM_009847315.1"/>
</dbReference>